<dbReference type="Proteomes" id="UP000567293">
    <property type="component" value="Unassembled WGS sequence"/>
</dbReference>
<dbReference type="EMBL" id="JACDQQ010002802">
    <property type="protein sequence ID" value="MBA0089030.1"/>
    <property type="molecule type" value="Genomic_DNA"/>
</dbReference>
<name>A0A7V8NWZ9_9BACT</name>
<protein>
    <submittedName>
        <fullName evidence="2">Uncharacterized protein</fullName>
    </submittedName>
</protein>
<evidence type="ECO:0000256" key="1">
    <source>
        <dbReference type="SAM" id="SignalP"/>
    </source>
</evidence>
<dbReference type="AlphaFoldDB" id="A0A7V8NWZ9"/>
<keyword evidence="3" id="KW-1185">Reference proteome</keyword>
<keyword evidence="1" id="KW-0732">Signal</keyword>
<comment type="caution">
    <text evidence="2">The sequence shown here is derived from an EMBL/GenBank/DDBJ whole genome shotgun (WGS) entry which is preliminary data.</text>
</comment>
<sequence>MKRKLLLAISVAGLAVASAKSYSIELFQPAMLGNTELAAGTYRVQVVDQKAVVTNGRKHCEAPVKVETADGKYNSTTVRFSNGDGKMHIQEIHIGGSRTKLVFNE</sequence>
<organism evidence="2 3">
    <name type="scientific">Candidatus Acidiferrum panamense</name>
    <dbReference type="NCBI Taxonomy" id="2741543"/>
    <lineage>
        <taxon>Bacteria</taxon>
        <taxon>Pseudomonadati</taxon>
        <taxon>Acidobacteriota</taxon>
        <taxon>Terriglobia</taxon>
        <taxon>Candidatus Acidiferrales</taxon>
        <taxon>Candidatus Acidiferrum</taxon>
    </lineage>
</organism>
<feature type="signal peptide" evidence="1">
    <location>
        <begin position="1"/>
        <end position="19"/>
    </location>
</feature>
<reference evidence="2" key="1">
    <citation type="submission" date="2020-06" db="EMBL/GenBank/DDBJ databases">
        <title>Legume-microbial interactions unlock mineral nutrients during tropical forest succession.</title>
        <authorList>
            <person name="Epihov D.Z."/>
        </authorList>
    </citation>
    <scope>NUCLEOTIDE SEQUENCE [LARGE SCALE GENOMIC DNA]</scope>
    <source>
        <strain evidence="2">Pan2503</strain>
    </source>
</reference>
<accession>A0A7V8NWZ9</accession>
<evidence type="ECO:0000313" key="2">
    <source>
        <dbReference type="EMBL" id="MBA0089030.1"/>
    </source>
</evidence>
<proteinExistence type="predicted"/>
<evidence type="ECO:0000313" key="3">
    <source>
        <dbReference type="Proteomes" id="UP000567293"/>
    </source>
</evidence>
<gene>
    <name evidence="2" type="ORF">HRJ53_28910</name>
</gene>
<feature type="chain" id="PRO_5030925118" evidence="1">
    <location>
        <begin position="20"/>
        <end position="105"/>
    </location>
</feature>